<sequence length="210" mass="22602">MTDSTTLTPGLVRGPDGLVRPAWAEQSDLLRNYYDHEWGRPVRDETGVFERLSLEVFQSGLSWATVLKKRPAFRAAFAGFDPDRVAAFDNADVERLLADAAIIRNRAKILATIDNAKATVALRETGVDLAAFVWAQKPDVSPVPLTAADVPTTTHESVALAKALKAAGFRWVGPTTIFALMEAIGLVNTHIVGSHRRPDTGEGGAASSLP</sequence>
<name>A0ABS4ZJT9_9MICO</name>
<dbReference type="Pfam" id="PF03352">
    <property type="entry name" value="Adenine_glyco"/>
    <property type="match status" value="1"/>
</dbReference>
<dbReference type="EMBL" id="JAGIOL010000001">
    <property type="protein sequence ID" value="MBP2437273.1"/>
    <property type="molecule type" value="Genomic_DNA"/>
</dbReference>
<dbReference type="InterPro" id="IPR052891">
    <property type="entry name" value="DNA-3mA_glycosylase"/>
</dbReference>
<evidence type="ECO:0000313" key="1">
    <source>
        <dbReference type="EMBL" id="MBP2437273.1"/>
    </source>
</evidence>
<dbReference type="InterPro" id="IPR005019">
    <property type="entry name" value="Adenine_glyco"/>
</dbReference>
<proteinExistence type="predicted"/>
<dbReference type="GO" id="GO:0008725">
    <property type="term" value="F:DNA-3-methyladenine glycosylase activity"/>
    <property type="evidence" value="ECO:0007669"/>
    <property type="project" value="UniProtKB-EC"/>
</dbReference>
<organism evidence="1 2">
    <name type="scientific">Microbacterium amylolyticum</name>
    <dbReference type="NCBI Taxonomy" id="936337"/>
    <lineage>
        <taxon>Bacteria</taxon>
        <taxon>Bacillati</taxon>
        <taxon>Actinomycetota</taxon>
        <taxon>Actinomycetes</taxon>
        <taxon>Micrococcales</taxon>
        <taxon>Microbacteriaceae</taxon>
        <taxon>Microbacterium</taxon>
    </lineage>
</organism>
<dbReference type="PANTHER" id="PTHR30037">
    <property type="entry name" value="DNA-3-METHYLADENINE GLYCOSYLASE 1"/>
    <property type="match status" value="1"/>
</dbReference>
<keyword evidence="1" id="KW-0378">Hydrolase</keyword>
<keyword evidence="1" id="KW-0326">Glycosidase</keyword>
<dbReference type="InterPro" id="IPR011257">
    <property type="entry name" value="DNA_glycosylase"/>
</dbReference>
<dbReference type="PANTHER" id="PTHR30037:SF4">
    <property type="entry name" value="DNA-3-METHYLADENINE GLYCOSYLASE I"/>
    <property type="match status" value="1"/>
</dbReference>
<reference evidence="1 2" key="1">
    <citation type="submission" date="2021-03" db="EMBL/GenBank/DDBJ databases">
        <title>Sequencing the genomes of 1000 actinobacteria strains.</title>
        <authorList>
            <person name="Klenk H.-P."/>
        </authorList>
    </citation>
    <scope>NUCLEOTIDE SEQUENCE [LARGE SCALE GENOMIC DNA]</scope>
    <source>
        <strain evidence="1 2">DSM 24221</strain>
    </source>
</reference>
<dbReference type="RefSeq" id="WP_165134397.1">
    <property type="nucleotide sequence ID" value="NZ_CP049253.1"/>
</dbReference>
<evidence type="ECO:0000313" key="2">
    <source>
        <dbReference type="Proteomes" id="UP001519362"/>
    </source>
</evidence>
<accession>A0ABS4ZJT9</accession>
<dbReference type="Proteomes" id="UP001519362">
    <property type="component" value="Unassembled WGS sequence"/>
</dbReference>
<dbReference type="SUPFAM" id="SSF48150">
    <property type="entry name" value="DNA-glycosylase"/>
    <property type="match status" value="1"/>
</dbReference>
<protein>
    <submittedName>
        <fullName evidence="1">DNA-3-methyladenine glycosylase I</fullName>
        <ecNumber evidence="1">3.2.2.20</ecNumber>
    </submittedName>
</protein>
<dbReference type="Gene3D" id="1.10.340.30">
    <property type="entry name" value="Hypothetical protein, domain 2"/>
    <property type="match status" value="1"/>
</dbReference>
<gene>
    <name evidence="1" type="ORF">JOF34_001859</name>
</gene>
<comment type="caution">
    <text evidence="1">The sequence shown here is derived from an EMBL/GenBank/DDBJ whole genome shotgun (WGS) entry which is preliminary data.</text>
</comment>
<dbReference type="EC" id="3.2.2.20" evidence="1"/>
<keyword evidence="2" id="KW-1185">Reference proteome</keyword>